<dbReference type="OrthoDB" id="6156027at2759"/>
<feature type="region of interest" description="Disordered" evidence="6">
    <location>
        <begin position="127"/>
        <end position="152"/>
    </location>
</feature>
<evidence type="ECO:0000256" key="2">
    <source>
        <dbReference type="ARBA" id="ARBA00022771"/>
    </source>
</evidence>
<dbReference type="InterPro" id="IPR006612">
    <property type="entry name" value="THAP_Znf"/>
</dbReference>
<sequence length="152" mass="17054">MGRKKTTTPSGKPLNDAVYCNILNCSNNSLTSIDPRTGKIVRFHSWPHPDKVGETLKDAAVKKAEKFELCRKWIVNSRRADLNVNNVKNKQACSIHFEKAAYNNPNDIHTSRLLPKAVPTLVECPNPPKLLTPGRPPPKLRLALSQPKKRLE</sequence>
<proteinExistence type="predicted"/>
<keyword evidence="1" id="KW-0479">Metal-binding</keyword>
<reference evidence="9" key="3">
    <citation type="submission" date="2015-06" db="UniProtKB">
        <authorList>
            <consortium name="EnsemblMetazoa"/>
        </authorList>
    </citation>
    <scope>IDENTIFICATION</scope>
</reference>
<evidence type="ECO:0000256" key="1">
    <source>
        <dbReference type="ARBA" id="ARBA00022723"/>
    </source>
</evidence>
<reference evidence="10" key="1">
    <citation type="submission" date="2012-12" db="EMBL/GenBank/DDBJ databases">
        <authorList>
            <person name="Hellsten U."/>
            <person name="Grimwood J."/>
            <person name="Chapman J.A."/>
            <person name="Shapiro H."/>
            <person name="Aerts A."/>
            <person name="Otillar R.P."/>
            <person name="Terry A.Y."/>
            <person name="Boore J.L."/>
            <person name="Simakov O."/>
            <person name="Marletaz F."/>
            <person name="Cho S.-J."/>
            <person name="Edsinger-Gonzales E."/>
            <person name="Havlak P."/>
            <person name="Kuo D.-H."/>
            <person name="Larsson T."/>
            <person name="Lv J."/>
            <person name="Arendt D."/>
            <person name="Savage R."/>
            <person name="Osoegawa K."/>
            <person name="de Jong P."/>
            <person name="Lindberg D.R."/>
            <person name="Seaver E.C."/>
            <person name="Weisblat D.A."/>
            <person name="Putnam N.H."/>
            <person name="Grigoriev I.V."/>
            <person name="Rokhsar D.S."/>
        </authorList>
    </citation>
    <scope>NUCLEOTIDE SEQUENCE</scope>
    <source>
        <strain evidence="10">I ESC-2004</strain>
    </source>
</reference>
<feature type="compositionally biased region" description="Pro residues" evidence="6">
    <location>
        <begin position="127"/>
        <end position="139"/>
    </location>
</feature>
<keyword evidence="10" id="KW-1185">Reference proteome</keyword>
<dbReference type="Pfam" id="PF05485">
    <property type="entry name" value="THAP"/>
    <property type="match status" value="1"/>
</dbReference>
<protein>
    <recommendedName>
        <fullName evidence="7">THAP-type domain-containing protein</fullName>
    </recommendedName>
</protein>
<organism evidence="8">
    <name type="scientific">Capitella teleta</name>
    <name type="common">Polychaete worm</name>
    <dbReference type="NCBI Taxonomy" id="283909"/>
    <lineage>
        <taxon>Eukaryota</taxon>
        <taxon>Metazoa</taxon>
        <taxon>Spiralia</taxon>
        <taxon>Lophotrochozoa</taxon>
        <taxon>Annelida</taxon>
        <taxon>Polychaeta</taxon>
        <taxon>Sedentaria</taxon>
        <taxon>Scolecida</taxon>
        <taxon>Capitellidae</taxon>
        <taxon>Capitella</taxon>
    </lineage>
</organism>
<dbReference type="OMA" id="PTICHIP"/>
<dbReference type="STRING" id="283909.R7TDT6"/>
<dbReference type="AlphaFoldDB" id="R7TDT6"/>
<dbReference type="EnsemblMetazoa" id="CapteT228699">
    <property type="protein sequence ID" value="CapteP228699"/>
    <property type="gene ID" value="CapteG228699"/>
</dbReference>
<keyword evidence="3" id="KW-0862">Zinc</keyword>
<keyword evidence="4 5" id="KW-0238">DNA-binding</keyword>
<evidence type="ECO:0000313" key="10">
    <source>
        <dbReference type="Proteomes" id="UP000014760"/>
    </source>
</evidence>
<evidence type="ECO:0000256" key="5">
    <source>
        <dbReference type="PROSITE-ProRule" id="PRU00309"/>
    </source>
</evidence>
<dbReference type="PROSITE" id="PS50950">
    <property type="entry name" value="ZF_THAP"/>
    <property type="match status" value="1"/>
</dbReference>
<dbReference type="EMBL" id="AMQN01000344">
    <property type="status" value="NOT_ANNOTATED_CDS"/>
    <property type="molecule type" value="Genomic_DNA"/>
</dbReference>
<evidence type="ECO:0000256" key="6">
    <source>
        <dbReference type="SAM" id="MobiDB-lite"/>
    </source>
</evidence>
<evidence type="ECO:0000256" key="4">
    <source>
        <dbReference type="ARBA" id="ARBA00023125"/>
    </source>
</evidence>
<keyword evidence="2 5" id="KW-0863">Zinc-finger</keyword>
<dbReference type="SUPFAM" id="SSF57716">
    <property type="entry name" value="Glucocorticoid receptor-like (DNA-binding domain)"/>
    <property type="match status" value="1"/>
</dbReference>
<accession>R7TDT6</accession>
<dbReference type="HOGENOM" id="CLU_1898225_0_0_1"/>
<evidence type="ECO:0000259" key="7">
    <source>
        <dbReference type="PROSITE" id="PS50950"/>
    </source>
</evidence>
<dbReference type="SMART" id="SM00980">
    <property type="entry name" value="THAP"/>
    <property type="match status" value="1"/>
</dbReference>
<dbReference type="GO" id="GO:0003677">
    <property type="term" value="F:DNA binding"/>
    <property type="evidence" value="ECO:0007669"/>
    <property type="project" value="UniProtKB-UniRule"/>
</dbReference>
<dbReference type="EMBL" id="KB310317">
    <property type="protein sequence ID" value="ELT91908.1"/>
    <property type="molecule type" value="Genomic_DNA"/>
</dbReference>
<evidence type="ECO:0000313" key="9">
    <source>
        <dbReference type="EnsemblMetazoa" id="CapteP228699"/>
    </source>
</evidence>
<evidence type="ECO:0000313" key="8">
    <source>
        <dbReference type="EMBL" id="ELT91908.1"/>
    </source>
</evidence>
<evidence type="ECO:0000256" key="3">
    <source>
        <dbReference type="ARBA" id="ARBA00022833"/>
    </source>
</evidence>
<dbReference type="GO" id="GO:0008270">
    <property type="term" value="F:zinc ion binding"/>
    <property type="evidence" value="ECO:0007669"/>
    <property type="project" value="UniProtKB-KW"/>
</dbReference>
<gene>
    <name evidence="8" type="ORF">CAPTEDRAFT_228699</name>
</gene>
<reference evidence="8 10" key="2">
    <citation type="journal article" date="2013" name="Nature">
        <title>Insights into bilaterian evolution from three spiralian genomes.</title>
        <authorList>
            <person name="Simakov O."/>
            <person name="Marletaz F."/>
            <person name="Cho S.J."/>
            <person name="Edsinger-Gonzales E."/>
            <person name="Havlak P."/>
            <person name="Hellsten U."/>
            <person name="Kuo D.H."/>
            <person name="Larsson T."/>
            <person name="Lv J."/>
            <person name="Arendt D."/>
            <person name="Savage R."/>
            <person name="Osoegawa K."/>
            <person name="de Jong P."/>
            <person name="Grimwood J."/>
            <person name="Chapman J.A."/>
            <person name="Shapiro H."/>
            <person name="Aerts A."/>
            <person name="Otillar R.P."/>
            <person name="Terry A.Y."/>
            <person name="Boore J.L."/>
            <person name="Grigoriev I.V."/>
            <person name="Lindberg D.R."/>
            <person name="Seaver E.C."/>
            <person name="Weisblat D.A."/>
            <person name="Putnam N.H."/>
            <person name="Rokhsar D.S."/>
        </authorList>
    </citation>
    <scope>NUCLEOTIDE SEQUENCE</scope>
    <source>
        <strain evidence="8 10">I ESC-2004</strain>
    </source>
</reference>
<name>R7TDT6_CAPTE</name>
<dbReference type="Proteomes" id="UP000014760">
    <property type="component" value="Unassembled WGS sequence"/>
</dbReference>
<feature type="domain" description="THAP-type" evidence="7">
    <location>
        <begin position="14"/>
        <end position="122"/>
    </location>
</feature>